<dbReference type="Pfam" id="PF02579">
    <property type="entry name" value="Nitro_FeMo-Co"/>
    <property type="match status" value="1"/>
</dbReference>
<comment type="caution">
    <text evidence="3">The sequence shown here is derived from an EMBL/GenBank/DDBJ whole genome shotgun (WGS) entry which is preliminary data.</text>
</comment>
<accession>A0A0V8RU12</accession>
<dbReference type="SUPFAM" id="SSF53146">
    <property type="entry name" value="Nitrogenase accessory factor-like"/>
    <property type="match status" value="1"/>
</dbReference>
<dbReference type="Gene3D" id="3.30.420.130">
    <property type="entry name" value="Dinitrogenase iron-molybdenum cofactor biosynthesis domain"/>
    <property type="match status" value="1"/>
</dbReference>
<evidence type="ECO:0000259" key="2">
    <source>
        <dbReference type="Pfam" id="PF02579"/>
    </source>
</evidence>
<proteinExistence type="predicted"/>
<dbReference type="Proteomes" id="UP000053352">
    <property type="component" value="Unassembled WGS sequence"/>
</dbReference>
<dbReference type="EMBL" id="LNTB01000001">
    <property type="protein sequence ID" value="KSW11552.1"/>
    <property type="molecule type" value="Genomic_DNA"/>
</dbReference>
<feature type="region of interest" description="Disordered" evidence="1">
    <location>
        <begin position="40"/>
        <end position="62"/>
    </location>
</feature>
<keyword evidence="4" id="KW-1185">Reference proteome</keyword>
<feature type="domain" description="Dinitrogenase iron-molybdenum cofactor biosynthesis" evidence="2">
    <location>
        <begin position="12"/>
        <end position="112"/>
    </location>
</feature>
<feature type="compositionally biased region" description="Basic and acidic residues" evidence="1">
    <location>
        <begin position="46"/>
        <end position="56"/>
    </location>
</feature>
<sequence length="124" mass="13736">MATDDGERVKLGHFGDARYYLHYVRCGSEGWRLERRVENPYASRGHGSEEHGEHGGKGHGGKRAKILELNRGCNAIVATALGPGGREFMEKHGLRVIIVRPYTSIEEALRRAEEELGLARAARG</sequence>
<protein>
    <recommendedName>
        <fullName evidence="2">Dinitrogenase iron-molybdenum cofactor biosynthesis domain-containing protein</fullName>
    </recommendedName>
</protein>
<evidence type="ECO:0000313" key="3">
    <source>
        <dbReference type="EMBL" id="KSW11552.1"/>
    </source>
</evidence>
<dbReference type="InterPro" id="IPR003731">
    <property type="entry name" value="Di-Nase_FeMo-co_biosynth"/>
</dbReference>
<reference evidence="3 4" key="1">
    <citation type="submission" date="2015-11" db="EMBL/GenBank/DDBJ databases">
        <title>Genome sequence of Pyrodictium occultum PL-19, a marine hyperthermophilic archaeon isolated from Volcano, Italy.</title>
        <authorList>
            <person name="Utturkar S."/>
            <person name="Huber H."/>
            <person name="Leptihn S."/>
            <person name="Brown S."/>
            <person name="Stetter K.O."/>
            <person name="Podar M."/>
        </authorList>
    </citation>
    <scope>NUCLEOTIDE SEQUENCE [LARGE SCALE GENOMIC DNA]</scope>
    <source>
        <strain evidence="3 4">PL-19</strain>
    </source>
</reference>
<gene>
    <name evidence="3" type="ORF">CF15_01575</name>
</gene>
<name>A0A0V8RU12_PYROC</name>
<evidence type="ECO:0000313" key="4">
    <source>
        <dbReference type="Proteomes" id="UP000053352"/>
    </source>
</evidence>
<dbReference type="STRING" id="2309.CF15_01575"/>
<organism evidence="3 4">
    <name type="scientific">Pyrodictium occultum</name>
    <dbReference type="NCBI Taxonomy" id="2309"/>
    <lineage>
        <taxon>Archaea</taxon>
        <taxon>Thermoproteota</taxon>
        <taxon>Thermoprotei</taxon>
        <taxon>Desulfurococcales</taxon>
        <taxon>Pyrodictiaceae</taxon>
        <taxon>Pyrodictium</taxon>
    </lineage>
</organism>
<dbReference type="AlphaFoldDB" id="A0A0V8RU12"/>
<evidence type="ECO:0000256" key="1">
    <source>
        <dbReference type="SAM" id="MobiDB-lite"/>
    </source>
</evidence>
<dbReference type="InterPro" id="IPR036105">
    <property type="entry name" value="DiNase_FeMo-co_biosyn_sf"/>
</dbReference>